<accession>A0A9Q0M2R8</accession>
<proteinExistence type="predicted"/>
<gene>
    <name evidence="1" type="ORF">RDWZM_009318</name>
</gene>
<evidence type="ECO:0000313" key="1">
    <source>
        <dbReference type="EMBL" id="KAJ6218161.1"/>
    </source>
</evidence>
<evidence type="ECO:0000313" key="2">
    <source>
        <dbReference type="Proteomes" id="UP001142055"/>
    </source>
</evidence>
<dbReference type="Gene3D" id="3.80.10.10">
    <property type="entry name" value="Ribonuclease Inhibitor"/>
    <property type="match status" value="1"/>
</dbReference>
<dbReference type="OMA" id="MRHIDFR"/>
<keyword evidence="2" id="KW-1185">Reference proteome</keyword>
<dbReference type="AlphaFoldDB" id="A0A9Q0M2R8"/>
<dbReference type="SUPFAM" id="SSF52047">
    <property type="entry name" value="RNI-like"/>
    <property type="match status" value="1"/>
</dbReference>
<protein>
    <submittedName>
        <fullName evidence="1">Uncharacterized protein</fullName>
    </submittedName>
</protein>
<organism evidence="1 2">
    <name type="scientific">Blomia tropicalis</name>
    <name type="common">Mite</name>
    <dbReference type="NCBI Taxonomy" id="40697"/>
    <lineage>
        <taxon>Eukaryota</taxon>
        <taxon>Metazoa</taxon>
        <taxon>Ecdysozoa</taxon>
        <taxon>Arthropoda</taxon>
        <taxon>Chelicerata</taxon>
        <taxon>Arachnida</taxon>
        <taxon>Acari</taxon>
        <taxon>Acariformes</taxon>
        <taxon>Sarcoptiformes</taxon>
        <taxon>Astigmata</taxon>
        <taxon>Glycyphagoidea</taxon>
        <taxon>Echimyopodidae</taxon>
        <taxon>Blomia</taxon>
    </lineage>
</organism>
<reference evidence="1" key="1">
    <citation type="submission" date="2022-12" db="EMBL/GenBank/DDBJ databases">
        <title>Genome assemblies of Blomia tropicalis.</title>
        <authorList>
            <person name="Cui Y."/>
        </authorList>
    </citation>
    <scope>NUCLEOTIDE SEQUENCE</scope>
    <source>
        <tissue evidence="1">Adult mites</tissue>
    </source>
</reference>
<sequence length="323" mass="35608">MILKVSLISINGRLVNNLSRTKYNGTITNLRHVWSKVNGVEDLTSLSQFVVKYANYLRHLDITLSNTKDKTAEFVKLIGQLTGLTKLSITCTSNANIEAELVELLSKLGPNLTSLNLCVWCGGDATIEAIGKCTALEQLTLNGRSPMRHIDFRLEKPLAPLAKCTKLKNLRLILKNHSKDLLNQFTTYLPKLETLELEGLDIDDAALANLSGQTNLAFLDLVSPLITESALANLIGKLPAITFLRINDLGSGGEFDTKVFMKALDAFAGEARKRQQTPMEIVFTETVKLDIESRRSMLPPNLTVSQKNSSHLVSFPGNTPRGF</sequence>
<comment type="caution">
    <text evidence="1">The sequence shown here is derived from an EMBL/GenBank/DDBJ whole genome shotgun (WGS) entry which is preliminary data.</text>
</comment>
<dbReference type="PANTHER" id="PTHR13318:SF190">
    <property type="entry name" value="PARTNER OF PAIRED, ISOFORM B"/>
    <property type="match status" value="1"/>
</dbReference>
<dbReference type="EMBL" id="JAPWDV010000003">
    <property type="protein sequence ID" value="KAJ6218161.1"/>
    <property type="molecule type" value="Genomic_DNA"/>
</dbReference>
<dbReference type="Proteomes" id="UP001142055">
    <property type="component" value="Chromosome 3"/>
</dbReference>
<dbReference type="InterPro" id="IPR032675">
    <property type="entry name" value="LRR_dom_sf"/>
</dbReference>
<dbReference type="PANTHER" id="PTHR13318">
    <property type="entry name" value="PARTNER OF PAIRED, ISOFORM B-RELATED"/>
    <property type="match status" value="1"/>
</dbReference>
<dbReference type="GO" id="GO:0019005">
    <property type="term" value="C:SCF ubiquitin ligase complex"/>
    <property type="evidence" value="ECO:0007669"/>
    <property type="project" value="TreeGrafter"/>
</dbReference>
<name>A0A9Q0M2R8_BLOTA</name>
<dbReference type="GO" id="GO:0031146">
    <property type="term" value="P:SCF-dependent proteasomal ubiquitin-dependent protein catabolic process"/>
    <property type="evidence" value="ECO:0007669"/>
    <property type="project" value="TreeGrafter"/>
</dbReference>